<dbReference type="Proteomes" id="UP000249547">
    <property type="component" value="Unassembled WGS sequence"/>
</dbReference>
<gene>
    <name evidence="1" type="ORF">LX64_00558</name>
</gene>
<accession>A0A327R2U3</accession>
<name>A0A327R2U3_9BACT</name>
<evidence type="ECO:0000313" key="1">
    <source>
        <dbReference type="EMBL" id="RAJ10951.1"/>
    </source>
</evidence>
<comment type="caution">
    <text evidence="1">The sequence shown here is derived from an EMBL/GenBank/DDBJ whole genome shotgun (WGS) entry which is preliminary data.</text>
</comment>
<dbReference type="GO" id="GO:0001681">
    <property type="term" value="F:sialate O-acetylesterase activity"/>
    <property type="evidence" value="ECO:0007669"/>
    <property type="project" value="InterPro"/>
</dbReference>
<organism evidence="1 2">
    <name type="scientific">Chitinophaga skermanii</name>
    <dbReference type="NCBI Taxonomy" id="331697"/>
    <lineage>
        <taxon>Bacteria</taxon>
        <taxon>Pseudomonadati</taxon>
        <taxon>Bacteroidota</taxon>
        <taxon>Chitinophagia</taxon>
        <taxon>Chitinophagales</taxon>
        <taxon>Chitinophagaceae</taxon>
        <taxon>Chitinophaga</taxon>
    </lineage>
</organism>
<proteinExistence type="predicted"/>
<dbReference type="EMBL" id="QLLL01000001">
    <property type="protein sequence ID" value="RAJ10951.1"/>
    <property type="molecule type" value="Genomic_DNA"/>
</dbReference>
<dbReference type="GO" id="GO:0005975">
    <property type="term" value="P:carbohydrate metabolic process"/>
    <property type="evidence" value="ECO:0007669"/>
    <property type="project" value="TreeGrafter"/>
</dbReference>
<dbReference type="PANTHER" id="PTHR22901:SF0">
    <property type="entry name" value="SIALATE O-ACETYLESTERASE"/>
    <property type="match status" value="1"/>
</dbReference>
<keyword evidence="2" id="KW-1185">Reference proteome</keyword>
<dbReference type="PANTHER" id="PTHR22901">
    <property type="entry name" value="SIALATE O-ACETYLESTERASE"/>
    <property type="match status" value="1"/>
</dbReference>
<dbReference type="AlphaFoldDB" id="A0A327R2U3"/>
<dbReference type="InterPro" id="IPR039329">
    <property type="entry name" value="SIAE"/>
</dbReference>
<evidence type="ECO:0000313" key="2">
    <source>
        <dbReference type="Proteomes" id="UP000249547"/>
    </source>
</evidence>
<protein>
    <submittedName>
        <fullName evidence="1">Sialate O-acetylesterase</fullName>
    </submittedName>
</protein>
<sequence>MALDKTYKVQGLQPYYPTYESMEVQKSNVIITFKHAENGLEQKGTAPSTVYIAGADQKFLPATIKLQGNKLIATNKAIKEPVAVRFGFSNAAVGNLFGKNGLPVAPFRTDNWDVLTVAPAQ</sequence>
<reference evidence="1 2" key="1">
    <citation type="submission" date="2018-06" db="EMBL/GenBank/DDBJ databases">
        <title>Genomic Encyclopedia of Archaeal and Bacterial Type Strains, Phase II (KMG-II): from individual species to whole genera.</title>
        <authorList>
            <person name="Goeker M."/>
        </authorList>
    </citation>
    <scope>NUCLEOTIDE SEQUENCE [LARGE SCALE GENOMIC DNA]</scope>
    <source>
        <strain evidence="1 2">DSM 23857</strain>
    </source>
</reference>